<evidence type="ECO:0000256" key="4">
    <source>
        <dbReference type="ARBA" id="ARBA00023163"/>
    </source>
</evidence>
<dbReference type="InterPro" id="IPR045113">
    <property type="entry name" value="Rpb7-like"/>
</dbReference>
<dbReference type="GO" id="GO:0006367">
    <property type="term" value="P:transcription initiation at RNA polymerase II promoter"/>
    <property type="evidence" value="ECO:0007669"/>
    <property type="project" value="TreeGrafter"/>
</dbReference>
<dbReference type="GO" id="GO:0000932">
    <property type="term" value="C:P-body"/>
    <property type="evidence" value="ECO:0007669"/>
    <property type="project" value="TreeGrafter"/>
</dbReference>
<dbReference type="GO" id="GO:0045948">
    <property type="term" value="P:positive regulation of translational initiation"/>
    <property type="evidence" value="ECO:0007669"/>
    <property type="project" value="TreeGrafter"/>
</dbReference>
<dbReference type="InterPro" id="IPR036898">
    <property type="entry name" value="RNA_pol_Rpb7-like_N_sf"/>
</dbReference>
<dbReference type="EMBL" id="CM026432">
    <property type="protein sequence ID" value="KAG0557520.1"/>
    <property type="molecule type" value="Genomic_DNA"/>
</dbReference>
<dbReference type="GO" id="GO:0060213">
    <property type="term" value="P:positive regulation of nuclear-transcribed mRNA poly(A) tail shortening"/>
    <property type="evidence" value="ECO:0007669"/>
    <property type="project" value="TreeGrafter"/>
</dbReference>
<organism evidence="5 6">
    <name type="scientific">Ceratodon purpureus</name>
    <name type="common">Fire moss</name>
    <name type="synonym">Dicranum purpureum</name>
    <dbReference type="NCBI Taxonomy" id="3225"/>
    <lineage>
        <taxon>Eukaryota</taxon>
        <taxon>Viridiplantae</taxon>
        <taxon>Streptophyta</taxon>
        <taxon>Embryophyta</taxon>
        <taxon>Bryophyta</taxon>
        <taxon>Bryophytina</taxon>
        <taxon>Bryopsida</taxon>
        <taxon>Dicranidae</taxon>
        <taxon>Pseudoditrichales</taxon>
        <taxon>Ditrichaceae</taxon>
        <taxon>Ceratodon</taxon>
    </lineage>
</organism>
<reference evidence="5 6" key="1">
    <citation type="submission" date="2020-06" db="EMBL/GenBank/DDBJ databases">
        <title>WGS assembly of Ceratodon purpureus strain R40.</title>
        <authorList>
            <person name="Carey S.B."/>
            <person name="Jenkins J."/>
            <person name="Shu S."/>
            <person name="Lovell J.T."/>
            <person name="Sreedasyam A."/>
            <person name="Maumus F."/>
            <person name="Tiley G.P."/>
            <person name="Fernandez-Pozo N."/>
            <person name="Barry K."/>
            <person name="Chen C."/>
            <person name="Wang M."/>
            <person name="Lipzen A."/>
            <person name="Daum C."/>
            <person name="Saski C.A."/>
            <person name="Payton A.C."/>
            <person name="Mcbreen J.C."/>
            <person name="Conrad R.E."/>
            <person name="Kollar L.M."/>
            <person name="Olsson S."/>
            <person name="Huttunen S."/>
            <person name="Landis J.B."/>
            <person name="Wickett N.J."/>
            <person name="Johnson M.G."/>
            <person name="Rensing S.A."/>
            <person name="Grimwood J."/>
            <person name="Schmutz J."/>
            <person name="Mcdaniel S.F."/>
        </authorList>
    </citation>
    <scope>NUCLEOTIDE SEQUENCE [LARGE SCALE GENOMIC DNA]</scope>
    <source>
        <strain evidence="5 6">R40</strain>
    </source>
</reference>
<accession>A0A8T0GEQ3</accession>
<sequence>MFFEVEMRRLVVVEPRELGDALHTKRAMIRRLIQDVDAEQCSEQHGYYVTVTTLEDVSEGKVRGGTGSVVFWVDFKCIVLRLIRNEVMEAEVAEVMYNGFLAACGPAKIFVPRKQMDGFEFRAGPSLEFNQWSDSNGLLITPKCFVRLKIVAVRWEPKGRILQTVGSLNGDLLGPVKIQKNPVL</sequence>
<dbReference type="Gene3D" id="3.30.1490.120">
    <property type="entry name" value="RNA polymerase Rpb7-like, N-terminal domain"/>
    <property type="match status" value="1"/>
</dbReference>
<proteinExistence type="inferred from homology"/>
<dbReference type="SUPFAM" id="SSF88798">
    <property type="entry name" value="N-terminal, heterodimerisation domain of RBP7 (RpoE)"/>
    <property type="match status" value="1"/>
</dbReference>
<dbReference type="GO" id="GO:0003697">
    <property type="term" value="F:single-stranded DNA binding"/>
    <property type="evidence" value="ECO:0007669"/>
    <property type="project" value="TreeGrafter"/>
</dbReference>
<evidence type="ECO:0000256" key="2">
    <source>
        <dbReference type="ARBA" id="ARBA00009307"/>
    </source>
</evidence>
<comment type="caution">
    <text evidence="5">The sequence shown here is derived from an EMBL/GenBank/DDBJ whole genome shotgun (WGS) entry which is preliminary data.</text>
</comment>
<dbReference type="Gene3D" id="2.40.50.140">
    <property type="entry name" value="Nucleic acid-binding proteins"/>
    <property type="match status" value="1"/>
</dbReference>
<evidence type="ECO:0000313" key="6">
    <source>
        <dbReference type="Proteomes" id="UP000822688"/>
    </source>
</evidence>
<dbReference type="AlphaFoldDB" id="A0A8T0GEQ3"/>
<dbReference type="PANTHER" id="PTHR12709:SF4">
    <property type="entry name" value="DNA-DIRECTED RNA POLYMERASE II SUBUNIT RPB7"/>
    <property type="match status" value="1"/>
</dbReference>
<comment type="similarity">
    <text evidence="2">Belongs to the eukaryotic RPB7/RPC8 RNA polymerase subunit family.</text>
</comment>
<evidence type="ECO:0000256" key="3">
    <source>
        <dbReference type="ARBA" id="ARBA00022478"/>
    </source>
</evidence>
<dbReference type="GO" id="GO:0003727">
    <property type="term" value="F:single-stranded RNA binding"/>
    <property type="evidence" value="ECO:0007669"/>
    <property type="project" value="TreeGrafter"/>
</dbReference>
<dbReference type="GO" id="GO:0031369">
    <property type="term" value="F:translation initiation factor binding"/>
    <property type="evidence" value="ECO:0007669"/>
    <property type="project" value="TreeGrafter"/>
</dbReference>
<gene>
    <name evidence="5" type="ORF">KC19_11G137100</name>
</gene>
<dbReference type="Proteomes" id="UP000822688">
    <property type="component" value="Chromosome 11"/>
</dbReference>
<dbReference type="GO" id="GO:0005665">
    <property type="term" value="C:RNA polymerase II, core complex"/>
    <property type="evidence" value="ECO:0007669"/>
    <property type="project" value="TreeGrafter"/>
</dbReference>
<keyword evidence="3" id="KW-0240">DNA-directed RNA polymerase</keyword>
<protein>
    <submittedName>
        <fullName evidence="5">Uncharacterized protein</fullName>
    </submittedName>
</protein>
<comment type="subcellular location">
    <subcellularLocation>
        <location evidence="1">Nucleus</location>
    </subcellularLocation>
</comment>
<keyword evidence="6" id="KW-1185">Reference proteome</keyword>
<keyword evidence="4" id="KW-0804">Transcription</keyword>
<dbReference type="FunFam" id="3.30.1490.120:FF:000001">
    <property type="entry name" value="DNA-directed RNA polymerase II subunit RPB7"/>
    <property type="match status" value="1"/>
</dbReference>
<evidence type="ECO:0000256" key="1">
    <source>
        <dbReference type="ARBA" id="ARBA00004123"/>
    </source>
</evidence>
<dbReference type="PANTHER" id="PTHR12709">
    <property type="entry name" value="DNA-DIRECTED RNA POLYMERASE II, III"/>
    <property type="match status" value="1"/>
</dbReference>
<dbReference type="InterPro" id="IPR012340">
    <property type="entry name" value="NA-bd_OB-fold"/>
</dbReference>
<name>A0A8T0GEQ3_CERPU</name>
<evidence type="ECO:0000313" key="5">
    <source>
        <dbReference type="EMBL" id="KAG0557520.1"/>
    </source>
</evidence>